<evidence type="ECO:0000256" key="10">
    <source>
        <dbReference type="ARBA" id="ARBA00022989"/>
    </source>
</evidence>
<dbReference type="PANTHER" id="PTHR45436:SF4">
    <property type="entry name" value="SENSOR PROTEIN PHOQ"/>
    <property type="match status" value="1"/>
</dbReference>
<keyword evidence="9" id="KW-0067">ATP-binding</keyword>
<keyword evidence="11" id="KW-0902">Two-component regulatory system</keyword>
<protein>
    <recommendedName>
        <fullName evidence="3">histidine kinase</fullName>
        <ecNumber evidence="3">2.7.13.3</ecNumber>
    </recommendedName>
</protein>
<dbReference type="PRINTS" id="PR00344">
    <property type="entry name" value="BCTRLSENSOR"/>
</dbReference>
<dbReference type="InterPro" id="IPR036097">
    <property type="entry name" value="HisK_dim/P_sf"/>
</dbReference>
<feature type="transmembrane region" description="Helical" evidence="13">
    <location>
        <begin position="182"/>
        <end position="201"/>
    </location>
</feature>
<dbReference type="GO" id="GO:0000155">
    <property type="term" value="F:phosphorelay sensor kinase activity"/>
    <property type="evidence" value="ECO:0007669"/>
    <property type="project" value="InterPro"/>
</dbReference>
<dbReference type="InterPro" id="IPR003660">
    <property type="entry name" value="HAMP_dom"/>
</dbReference>
<dbReference type="SUPFAM" id="SSF55874">
    <property type="entry name" value="ATPase domain of HSP90 chaperone/DNA topoisomerase II/histidine kinase"/>
    <property type="match status" value="1"/>
</dbReference>
<evidence type="ECO:0000256" key="7">
    <source>
        <dbReference type="ARBA" id="ARBA00022741"/>
    </source>
</evidence>
<feature type="domain" description="Histidine kinase" evidence="14">
    <location>
        <begin position="261"/>
        <end position="463"/>
    </location>
</feature>
<dbReference type="Gene3D" id="1.10.287.130">
    <property type="match status" value="1"/>
</dbReference>
<evidence type="ECO:0000313" key="16">
    <source>
        <dbReference type="EMBL" id="OZY86615.1"/>
    </source>
</evidence>
<dbReference type="SUPFAM" id="SSF47384">
    <property type="entry name" value="Homodimeric domain of signal transducing histidine kinase"/>
    <property type="match status" value="1"/>
</dbReference>
<dbReference type="Gene3D" id="3.30.565.10">
    <property type="entry name" value="Histidine kinase-like ATPase, C-terminal domain"/>
    <property type="match status" value="1"/>
</dbReference>
<dbReference type="CDD" id="cd16954">
    <property type="entry name" value="HATPase_PhoQ-like"/>
    <property type="match status" value="1"/>
</dbReference>
<dbReference type="InterPro" id="IPR005467">
    <property type="entry name" value="His_kinase_dom"/>
</dbReference>
<dbReference type="GO" id="GO:0005524">
    <property type="term" value="F:ATP binding"/>
    <property type="evidence" value="ECO:0007669"/>
    <property type="project" value="UniProtKB-KW"/>
</dbReference>
<comment type="catalytic activity">
    <reaction evidence="1">
        <text>ATP + protein L-histidine = ADP + protein N-phospho-L-histidine.</text>
        <dbReference type="EC" id="2.7.13.3"/>
    </reaction>
</comment>
<dbReference type="InterPro" id="IPR050428">
    <property type="entry name" value="TCS_sensor_his_kinase"/>
</dbReference>
<organism evidence="16 17">
    <name type="scientific">Cellvibrio mixtus</name>
    <dbReference type="NCBI Taxonomy" id="39650"/>
    <lineage>
        <taxon>Bacteria</taxon>
        <taxon>Pseudomonadati</taxon>
        <taxon>Pseudomonadota</taxon>
        <taxon>Gammaproteobacteria</taxon>
        <taxon>Cellvibrionales</taxon>
        <taxon>Cellvibrionaceae</taxon>
        <taxon>Cellvibrio</taxon>
    </lineage>
</organism>
<evidence type="ECO:0000256" key="12">
    <source>
        <dbReference type="ARBA" id="ARBA00023136"/>
    </source>
</evidence>
<evidence type="ECO:0000256" key="2">
    <source>
        <dbReference type="ARBA" id="ARBA00004370"/>
    </source>
</evidence>
<sequence length="466" mass="52060">MSKLKARFSSIAARLLLASAVLLPLFLGLTGFFLDRAFENSLNVAETSRLRGHINLLFSVAEPEVRNNRFDSLRMPVTLSEADFEHPNSGLYGYIFNGQEKLVWHSNSAALRDPPPYNRVVTKDSPGQLVFSEQRLDKNLHFVASYAVNWEDASGKPTPFYFVVIHGATEFKAELKAYRNELWRWLGAAGIFLLIAQTMILRWGLRPLGKLAVALKKMQSGDTSNIAGEHPRELQKIVDNLNQVLEREQALRQRYRNSLADLAHSLKTPLAVLQSRLGQGAESDGELQQIASEQVARMNQVVTYQLQRAVSSQQHGSFRRTRIEPIAQRLFAALQKVYAHKKMKQSLALAPNSIVAGDEQDVMELLGNLLENAFKYGHQEVRMSSSLTDNQLCIEIEDDGPGVPEDQTERILERGQRLDTNQPGQGIGLAVAAEIIRSYDGDIRISRSELGGARFSIFLPTPASPD</sequence>
<keyword evidence="6 13" id="KW-0812">Transmembrane</keyword>
<dbReference type="RefSeq" id="WP_094984241.1">
    <property type="nucleotide sequence ID" value="NZ_NHNI01000001.1"/>
</dbReference>
<comment type="subcellular location">
    <subcellularLocation>
        <location evidence="2">Membrane</location>
    </subcellularLocation>
</comment>
<dbReference type="InterPro" id="IPR004358">
    <property type="entry name" value="Sig_transdc_His_kin-like_C"/>
</dbReference>
<keyword evidence="8 16" id="KW-0418">Kinase</keyword>
<keyword evidence="4" id="KW-0597">Phosphoprotein</keyword>
<evidence type="ECO:0000313" key="17">
    <source>
        <dbReference type="Proteomes" id="UP000216101"/>
    </source>
</evidence>
<dbReference type="InterPro" id="IPR036890">
    <property type="entry name" value="HATPase_C_sf"/>
</dbReference>
<gene>
    <name evidence="16" type="ORF">CBP51_06240</name>
</gene>
<evidence type="ECO:0000256" key="13">
    <source>
        <dbReference type="SAM" id="Phobius"/>
    </source>
</evidence>
<reference evidence="17" key="1">
    <citation type="submission" date="2017-05" db="EMBL/GenBank/DDBJ databases">
        <authorList>
            <person name="Barney B.M."/>
        </authorList>
    </citation>
    <scope>NUCLEOTIDE SEQUENCE [LARGE SCALE GENOMIC DNA]</scope>
    <source>
        <strain evidence="17">PSBB022</strain>
    </source>
</reference>
<evidence type="ECO:0000256" key="5">
    <source>
        <dbReference type="ARBA" id="ARBA00022679"/>
    </source>
</evidence>
<accession>A0A266Q9U8</accession>
<dbReference type="EC" id="2.7.13.3" evidence="3"/>
<proteinExistence type="predicted"/>
<evidence type="ECO:0000256" key="1">
    <source>
        <dbReference type="ARBA" id="ARBA00000085"/>
    </source>
</evidence>
<dbReference type="EMBL" id="NHNI01000001">
    <property type="protein sequence ID" value="OZY86615.1"/>
    <property type="molecule type" value="Genomic_DNA"/>
</dbReference>
<evidence type="ECO:0000256" key="3">
    <source>
        <dbReference type="ARBA" id="ARBA00012438"/>
    </source>
</evidence>
<keyword evidence="17" id="KW-1185">Reference proteome</keyword>
<evidence type="ECO:0000259" key="14">
    <source>
        <dbReference type="PROSITE" id="PS50109"/>
    </source>
</evidence>
<keyword evidence="7" id="KW-0547">Nucleotide-binding</keyword>
<dbReference type="PROSITE" id="PS50109">
    <property type="entry name" value="HIS_KIN"/>
    <property type="match status" value="1"/>
</dbReference>
<evidence type="ECO:0000259" key="15">
    <source>
        <dbReference type="PROSITE" id="PS50885"/>
    </source>
</evidence>
<keyword evidence="5" id="KW-0808">Transferase</keyword>
<dbReference type="SMART" id="SM00387">
    <property type="entry name" value="HATPase_c"/>
    <property type="match status" value="1"/>
</dbReference>
<evidence type="ECO:0000256" key="8">
    <source>
        <dbReference type="ARBA" id="ARBA00022777"/>
    </source>
</evidence>
<dbReference type="Pfam" id="PF02518">
    <property type="entry name" value="HATPase_c"/>
    <property type="match status" value="1"/>
</dbReference>
<keyword evidence="10 13" id="KW-1133">Transmembrane helix</keyword>
<dbReference type="Proteomes" id="UP000216101">
    <property type="component" value="Unassembled WGS sequence"/>
</dbReference>
<evidence type="ECO:0000256" key="9">
    <source>
        <dbReference type="ARBA" id="ARBA00022840"/>
    </source>
</evidence>
<dbReference type="PANTHER" id="PTHR45436">
    <property type="entry name" value="SENSOR HISTIDINE KINASE YKOH"/>
    <property type="match status" value="1"/>
</dbReference>
<name>A0A266Q9U8_9GAMM</name>
<evidence type="ECO:0000256" key="6">
    <source>
        <dbReference type="ARBA" id="ARBA00022692"/>
    </source>
</evidence>
<dbReference type="GO" id="GO:0005886">
    <property type="term" value="C:plasma membrane"/>
    <property type="evidence" value="ECO:0007669"/>
    <property type="project" value="TreeGrafter"/>
</dbReference>
<keyword evidence="12 13" id="KW-0472">Membrane</keyword>
<evidence type="ECO:0000256" key="4">
    <source>
        <dbReference type="ARBA" id="ARBA00022553"/>
    </source>
</evidence>
<comment type="caution">
    <text evidence="16">The sequence shown here is derived from an EMBL/GenBank/DDBJ whole genome shotgun (WGS) entry which is preliminary data.</text>
</comment>
<feature type="domain" description="HAMP" evidence="15">
    <location>
        <begin position="202"/>
        <end position="253"/>
    </location>
</feature>
<dbReference type="InterPro" id="IPR058619">
    <property type="entry name" value="PhoQ/CarS-like_HATPase"/>
</dbReference>
<dbReference type="STRING" id="1209072.GCA_000766945_01356"/>
<dbReference type="PROSITE" id="PS50885">
    <property type="entry name" value="HAMP"/>
    <property type="match status" value="1"/>
</dbReference>
<dbReference type="InterPro" id="IPR003594">
    <property type="entry name" value="HATPase_dom"/>
</dbReference>
<dbReference type="AlphaFoldDB" id="A0A266Q9U8"/>
<evidence type="ECO:0000256" key="11">
    <source>
        <dbReference type="ARBA" id="ARBA00023012"/>
    </source>
</evidence>